<protein>
    <submittedName>
        <fullName evidence="2">Uncharacterized protein</fullName>
    </submittedName>
</protein>
<sequence length="72" mass="8474">YSESLGRKRGEWNEFSFPLPFPPQPGLQNPLFNLTPCGLYDLFTSLNFLYHFFCISILLINSVFFFIVSRYI</sequence>
<keyword evidence="1" id="KW-1133">Transmembrane helix</keyword>
<reference evidence="2" key="1">
    <citation type="journal article" date="2023" name="IScience">
        <title>Live-bearing cockroach genome reveals convergent evolutionary mechanisms linked to viviparity in insects and beyond.</title>
        <authorList>
            <person name="Fouks B."/>
            <person name="Harrison M.C."/>
            <person name="Mikhailova A.A."/>
            <person name="Marchal E."/>
            <person name="English S."/>
            <person name="Carruthers M."/>
            <person name="Jennings E.C."/>
            <person name="Chiamaka E.L."/>
            <person name="Frigard R.A."/>
            <person name="Pippel M."/>
            <person name="Attardo G.M."/>
            <person name="Benoit J.B."/>
            <person name="Bornberg-Bauer E."/>
            <person name="Tobe S.S."/>
        </authorList>
    </citation>
    <scope>NUCLEOTIDE SEQUENCE</scope>
    <source>
        <strain evidence="2">Stay&amp;Tobe</strain>
    </source>
</reference>
<keyword evidence="1" id="KW-0472">Membrane</keyword>
<feature type="transmembrane region" description="Helical" evidence="1">
    <location>
        <begin position="48"/>
        <end position="68"/>
    </location>
</feature>
<proteinExistence type="predicted"/>
<feature type="non-terminal residue" evidence="2">
    <location>
        <position position="72"/>
    </location>
</feature>
<evidence type="ECO:0000313" key="2">
    <source>
        <dbReference type="EMBL" id="KAJ9584809.1"/>
    </source>
</evidence>
<evidence type="ECO:0000313" key="3">
    <source>
        <dbReference type="Proteomes" id="UP001233999"/>
    </source>
</evidence>
<dbReference type="AlphaFoldDB" id="A0AAD7ZQ33"/>
<evidence type="ECO:0000256" key="1">
    <source>
        <dbReference type="SAM" id="Phobius"/>
    </source>
</evidence>
<accession>A0AAD7ZQ33</accession>
<dbReference type="Proteomes" id="UP001233999">
    <property type="component" value="Unassembled WGS sequence"/>
</dbReference>
<gene>
    <name evidence="2" type="ORF">L9F63_020863</name>
</gene>
<feature type="non-terminal residue" evidence="2">
    <location>
        <position position="1"/>
    </location>
</feature>
<keyword evidence="1" id="KW-0812">Transmembrane</keyword>
<dbReference type="EMBL" id="JASPKZ010007355">
    <property type="protein sequence ID" value="KAJ9584809.1"/>
    <property type="molecule type" value="Genomic_DNA"/>
</dbReference>
<reference evidence="2" key="2">
    <citation type="submission" date="2023-05" db="EMBL/GenBank/DDBJ databases">
        <authorList>
            <person name="Fouks B."/>
        </authorList>
    </citation>
    <scope>NUCLEOTIDE SEQUENCE</scope>
    <source>
        <strain evidence="2">Stay&amp;Tobe</strain>
        <tissue evidence="2">Testes</tissue>
    </source>
</reference>
<comment type="caution">
    <text evidence="2">The sequence shown here is derived from an EMBL/GenBank/DDBJ whole genome shotgun (WGS) entry which is preliminary data.</text>
</comment>
<name>A0AAD7ZQ33_DIPPU</name>
<keyword evidence="3" id="KW-1185">Reference proteome</keyword>
<organism evidence="2 3">
    <name type="scientific">Diploptera punctata</name>
    <name type="common">Pacific beetle cockroach</name>
    <dbReference type="NCBI Taxonomy" id="6984"/>
    <lineage>
        <taxon>Eukaryota</taxon>
        <taxon>Metazoa</taxon>
        <taxon>Ecdysozoa</taxon>
        <taxon>Arthropoda</taxon>
        <taxon>Hexapoda</taxon>
        <taxon>Insecta</taxon>
        <taxon>Pterygota</taxon>
        <taxon>Neoptera</taxon>
        <taxon>Polyneoptera</taxon>
        <taxon>Dictyoptera</taxon>
        <taxon>Blattodea</taxon>
        <taxon>Blaberoidea</taxon>
        <taxon>Blaberidae</taxon>
        <taxon>Diplopterinae</taxon>
        <taxon>Diploptera</taxon>
    </lineage>
</organism>